<dbReference type="AlphaFoldDB" id="A0A834VZF7"/>
<evidence type="ECO:0000256" key="5">
    <source>
        <dbReference type="ARBA" id="ARBA00022801"/>
    </source>
</evidence>
<dbReference type="InterPro" id="IPR036514">
    <property type="entry name" value="SGNH_hydro_sf"/>
</dbReference>
<dbReference type="OrthoDB" id="1683520at2759"/>
<comment type="subcellular location">
    <subcellularLocation>
        <location evidence="1">Secreted</location>
    </subcellularLocation>
</comment>
<dbReference type="GO" id="GO:0005576">
    <property type="term" value="C:extracellular region"/>
    <property type="evidence" value="ECO:0007669"/>
    <property type="project" value="UniProtKB-SubCell"/>
</dbReference>
<dbReference type="InterPro" id="IPR001087">
    <property type="entry name" value="GDSL"/>
</dbReference>
<keyword evidence="4 8" id="KW-0732">Signal</keyword>
<keyword evidence="3" id="KW-0964">Secreted</keyword>
<evidence type="ECO:0000256" key="6">
    <source>
        <dbReference type="ARBA" id="ARBA00022963"/>
    </source>
</evidence>
<dbReference type="Pfam" id="PF00657">
    <property type="entry name" value="Lipase_GDSL"/>
    <property type="match status" value="1"/>
</dbReference>
<dbReference type="InterPro" id="IPR035669">
    <property type="entry name" value="SGNH_plant_lipase-like"/>
</dbReference>
<comment type="caution">
    <text evidence="9">The sequence shown here is derived from an EMBL/GenBank/DDBJ whole genome shotgun (WGS) entry which is preliminary data.</text>
</comment>
<sequence length="360" mass="39560">MGYESKVWVLVALAAVWIYMGSWCVEGEGDVPCMFVFGDSLSDNGNNNDLSTLAKANYLPYGIDFPSGPTGRFTNGRTSVDFISEFLGFEKMIPPFANTSGSDILQGVNYASGASGIRTETGTHLGANIRLGSQIANHRAIVSEIARKLGNVEKAQNYLNKCLYYINIGSNDYINNYFLPQHYPTSTKYTPQDYAVALIQEYSQHLRALHGLGSRKFALFGLHLLGCIPYEMMNHGEAGSLCVKEENSAALVFNDKLKALVDRFNQEFSDSKFIYINNAIISSETPNVSGNIVKGAGCCETRADGMCAPKKEACIARKLHLFWDSIHPSESANLVLATFAYKSPIPTYAHPMDISHLVNL</sequence>
<keyword evidence="5" id="KW-0378">Hydrolase</keyword>
<protein>
    <submittedName>
        <fullName evidence="9">GDSL esterase/lipase</fullName>
    </submittedName>
</protein>
<keyword evidence="7" id="KW-0443">Lipid metabolism</keyword>
<dbReference type="GO" id="GO:0016788">
    <property type="term" value="F:hydrolase activity, acting on ester bonds"/>
    <property type="evidence" value="ECO:0007669"/>
    <property type="project" value="InterPro"/>
</dbReference>
<keyword evidence="6" id="KW-0442">Lipid degradation</keyword>
<dbReference type="PANTHER" id="PTHR45650:SF89">
    <property type="entry name" value="GDSL-LIKE LIPASE_ACYLHYDROLASE"/>
    <property type="match status" value="1"/>
</dbReference>
<dbReference type="Gene3D" id="3.40.50.1110">
    <property type="entry name" value="SGNH hydrolase"/>
    <property type="match status" value="1"/>
</dbReference>
<feature type="chain" id="PRO_5032408998" evidence="8">
    <location>
        <begin position="25"/>
        <end position="360"/>
    </location>
</feature>
<evidence type="ECO:0000256" key="2">
    <source>
        <dbReference type="ARBA" id="ARBA00008668"/>
    </source>
</evidence>
<keyword evidence="10" id="KW-1185">Reference proteome</keyword>
<evidence type="ECO:0000256" key="4">
    <source>
        <dbReference type="ARBA" id="ARBA00022729"/>
    </source>
</evidence>
<dbReference type="GO" id="GO:0016042">
    <property type="term" value="P:lipid catabolic process"/>
    <property type="evidence" value="ECO:0007669"/>
    <property type="project" value="UniProtKB-KW"/>
</dbReference>
<dbReference type="CDD" id="cd01837">
    <property type="entry name" value="SGNH_plant_lipase_like"/>
    <property type="match status" value="1"/>
</dbReference>
<organism evidence="9 10">
    <name type="scientific">Senna tora</name>
    <dbReference type="NCBI Taxonomy" id="362788"/>
    <lineage>
        <taxon>Eukaryota</taxon>
        <taxon>Viridiplantae</taxon>
        <taxon>Streptophyta</taxon>
        <taxon>Embryophyta</taxon>
        <taxon>Tracheophyta</taxon>
        <taxon>Spermatophyta</taxon>
        <taxon>Magnoliopsida</taxon>
        <taxon>eudicotyledons</taxon>
        <taxon>Gunneridae</taxon>
        <taxon>Pentapetalae</taxon>
        <taxon>rosids</taxon>
        <taxon>fabids</taxon>
        <taxon>Fabales</taxon>
        <taxon>Fabaceae</taxon>
        <taxon>Caesalpinioideae</taxon>
        <taxon>Cassia clade</taxon>
        <taxon>Senna</taxon>
    </lineage>
</organism>
<evidence type="ECO:0000256" key="8">
    <source>
        <dbReference type="SAM" id="SignalP"/>
    </source>
</evidence>
<proteinExistence type="inferred from homology"/>
<evidence type="ECO:0000313" key="9">
    <source>
        <dbReference type="EMBL" id="KAF7803242.1"/>
    </source>
</evidence>
<evidence type="ECO:0000256" key="1">
    <source>
        <dbReference type="ARBA" id="ARBA00004613"/>
    </source>
</evidence>
<dbReference type="PANTHER" id="PTHR45650">
    <property type="entry name" value="GDSL-LIKE LIPASE/ACYLHYDROLASE-RELATED"/>
    <property type="match status" value="1"/>
</dbReference>
<accession>A0A834VZF7</accession>
<evidence type="ECO:0000256" key="3">
    <source>
        <dbReference type="ARBA" id="ARBA00022525"/>
    </source>
</evidence>
<gene>
    <name evidence="9" type="ORF">G2W53_042353</name>
</gene>
<dbReference type="EMBL" id="JAAIUW010000013">
    <property type="protein sequence ID" value="KAF7803242.1"/>
    <property type="molecule type" value="Genomic_DNA"/>
</dbReference>
<evidence type="ECO:0000256" key="7">
    <source>
        <dbReference type="ARBA" id="ARBA00023098"/>
    </source>
</evidence>
<evidence type="ECO:0000313" key="10">
    <source>
        <dbReference type="Proteomes" id="UP000634136"/>
    </source>
</evidence>
<dbReference type="InterPro" id="IPR051238">
    <property type="entry name" value="GDSL_esterase/lipase"/>
</dbReference>
<dbReference type="Proteomes" id="UP000634136">
    <property type="component" value="Unassembled WGS sequence"/>
</dbReference>
<name>A0A834VZF7_9FABA</name>
<reference evidence="9" key="1">
    <citation type="submission" date="2020-09" db="EMBL/GenBank/DDBJ databases">
        <title>Genome-Enabled Discovery of Anthraquinone Biosynthesis in Senna tora.</title>
        <authorList>
            <person name="Kang S.-H."/>
            <person name="Pandey R.P."/>
            <person name="Lee C.-M."/>
            <person name="Sim J.-S."/>
            <person name="Jeong J.-T."/>
            <person name="Choi B.-S."/>
            <person name="Jung M."/>
            <person name="Ginzburg D."/>
            <person name="Zhao K."/>
            <person name="Won S.Y."/>
            <person name="Oh T.-J."/>
            <person name="Yu Y."/>
            <person name="Kim N.-H."/>
            <person name="Lee O.R."/>
            <person name="Lee T.-H."/>
            <person name="Bashyal P."/>
            <person name="Kim T.-S."/>
            <person name="Lee W.-H."/>
            <person name="Kawkins C."/>
            <person name="Kim C.-K."/>
            <person name="Kim J.S."/>
            <person name="Ahn B.O."/>
            <person name="Rhee S.Y."/>
            <person name="Sohng J.K."/>
        </authorList>
    </citation>
    <scope>NUCLEOTIDE SEQUENCE</scope>
    <source>
        <tissue evidence="9">Leaf</tissue>
    </source>
</reference>
<comment type="similarity">
    <text evidence="2">Belongs to the 'GDSL' lipolytic enzyme family.</text>
</comment>
<feature type="signal peptide" evidence="8">
    <location>
        <begin position="1"/>
        <end position="24"/>
    </location>
</feature>